<dbReference type="InterPro" id="IPR036186">
    <property type="entry name" value="Serpin_sf"/>
</dbReference>
<keyword evidence="6" id="KW-1185">Reference proteome</keyword>
<dbReference type="Gene3D" id="2.30.39.10">
    <property type="entry name" value="Alpha-1-antitrypsin, domain 1"/>
    <property type="match status" value="1"/>
</dbReference>
<dbReference type="AlphaFoldDB" id="A0A9C6WEH5"/>
<keyword evidence="2 7" id="KW-0646">Protease inhibitor</keyword>
<dbReference type="Gene3D" id="3.30.497.10">
    <property type="entry name" value="Antithrombin, subunit I, domain 2"/>
    <property type="match status" value="1"/>
</dbReference>
<dbReference type="SMART" id="SM00093">
    <property type="entry name" value="SERPIN"/>
    <property type="match status" value="1"/>
</dbReference>
<name>A0A9C6WEH5_DROAB</name>
<gene>
    <name evidence="7" type="primary">LOC117566648</name>
</gene>
<dbReference type="Proteomes" id="UP000515160">
    <property type="component" value="Chromosome 3"/>
</dbReference>
<dbReference type="PANTHER" id="PTHR11461">
    <property type="entry name" value="SERINE PROTEASE INHIBITOR, SERPIN"/>
    <property type="match status" value="1"/>
</dbReference>
<reference evidence="7" key="1">
    <citation type="submission" date="2025-08" db="UniProtKB">
        <authorList>
            <consortium name="RefSeq"/>
        </authorList>
    </citation>
    <scope>IDENTIFICATION</scope>
    <source>
        <strain evidence="7">15112-1751.03</strain>
        <tissue evidence="7">Whole Adult</tissue>
    </source>
</reference>
<dbReference type="InterPro" id="IPR042178">
    <property type="entry name" value="Serpin_sf_1"/>
</dbReference>
<dbReference type="GeneID" id="117566648"/>
<organism evidence="6 7">
    <name type="scientific">Drosophila albomicans</name>
    <name type="common">Fruit fly</name>
    <dbReference type="NCBI Taxonomy" id="7291"/>
    <lineage>
        <taxon>Eukaryota</taxon>
        <taxon>Metazoa</taxon>
        <taxon>Ecdysozoa</taxon>
        <taxon>Arthropoda</taxon>
        <taxon>Hexapoda</taxon>
        <taxon>Insecta</taxon>
        <taxon>Pterygota</taxon>
        <taxon>Neoptera</taxon>
        <taxon>Endopterygota</taxon>
        <taxon>Diptera</taxon>
        <taxon>Brachycera</taxon>
        <taxon>Muscomorpha</taxon>
        <taxon>Ephydroidea</taxon>
        <taxon>Drosophilidae</taxon>
        <taxon>Drosophila</taxon>
    </lineage>
</organism>
<dbReference type="RefSeq" id="XP_051860069.1">
    <property type="nucleotide sequence ID" value="XM_052004109.1"/>
</dbReference>
<sequence length="417" mass="46995">MALVNRRFSFLHKFPQIGARMISMLLLMLVLFQAPLYFAQSSSDRSSIAEFSRRLAIFSTNVYTTLVAKNANQNIIFSPFSIQTCAAMARMGAKGNTAAQLDRGLKLISNNNAKIADSFHKVLATYEKSSILHIANKIYIKTGYQLRDEFSSLVSKKFLSAVEPINFENQKLAADQINSWVALRTNNLIKNIVSPSILSSDTRLLLINAIHFKGNWVHQFSEKSTRSLPFYLNDAESIRVPIMRMTNRLKYAKLPALDAAALELPYKDSDLSLLIVLPNSNTGLPQLERKLLDFPISQITKALHFEKVIVHLPKFKTEFDVELTDTFKKLGMTDIFTHRADFSRMLKSPERLHVSNIIHKAFIEVNEIGTEAAAVTVMGVGVKSVKPGFIANHPFNYYIVKDHNMVIFAGRLINPTK</sequence>
<comment type="similarity">
    <text evidence="1 4">Belongs to the serpin family.</text>
</comment>
<protein>
    <submittedName>
        <fullName evidence="7">Serine protease inhibitor 42Dd-like isoform X3</fullName>
    </submittedName>
</protein>
<dbReference type="GO" id="GO:0005615">
    <property type="term" value="C:extracellular space"/>
    <property type="evidence" value="ECO:0007669"/>
    <property type="project" value="InterPro"/>
</dbReference>
<evidence type="ECO:0000256" key="3">
    <source>
        <dbReference type="ARBA" id="ARBA00022900"/>
    </source>
</evidence>
<dbReference type="OrthoDB" id="671595at2759"/>
<evidence type="ECO:0000256" key="4">
    <source>
        <dbReference type="RuleBase" id="RU000411"/>
    </source>
</evidence>
<dbReference type="PANTHER" id="PTHR11461:SF211">
    <property type="entry name" value="GH10112P-RELATED"/>
    <property type="match status" value="1"/>
</dbReference>
<dbReference type="Pfam" id="PF00079">
    <property type="entry name" value="Serpin"/>
    <property type="match status" value="1"/>
</dbReference>
<dbReference type="GO" id="GO:0004867">
    <property type="term" value="F:serine-type endopeptidase inhibitor activity"/>
    <property type="evidence" value="ECO:0007669"/>
    <property type="project" value="UniProtKB-KW"/>
</dbReference>
<keyword evidence="3 7" id="KW-0722">Serine protease inhibitor</keyword>
<evidence type="ECO:0000313" key="6">
    <source>
        <dbReference type="Proteomes" id="UP000515160"/>
    </source>
</evidence>
<evidence type="ECO:0000256" key="2">
    <source>
        <dbReference type="ARBA" id="ARBA00022690"/>
    </source>
</evidence>
<dbReference type="CDD" id="cd19601">
    <property type="entry name" value="serpin42Da-like"/>
    <property type="match status" value="1"/>
</dbReference>
<evidence type="ECO:0000256" key="1">
    <source>
        <dbReference type="ARBA" id="ARBA00009500"/>
    </source>
</evidence>
<dbReference type="SUPFAM" id="SSF56574">
    <property type="entry name" value="Serpins"/>
    <property type="match status" value="1"/>
</dbReference>
<accession>A0A9C6WEH5</accession>
<proteinExistence type="inferred from homology"/>
<evidence type="ECO:0000259" key="5">
    <source>
        <dbReference type="SMART" id="SM00093"/>
    </source>
</evidence>
<dbReference type="InterPro" id="IPR000215">
    <property type="entry name" value="Serpin_fam"/>
</dbReference>
<dbReference type="InterPro" id="IPR042185">
    <property type="entry name" value="Serpin_sf_2"/>
</dbReference>
<feature type="domain" description="Serpin" evidence="5">
    <location>
        <begin position="60"/>
        <end position="415"/>
    </location>
</feature>
<evidence type="ECO:0000313" key="7">
    <source>
        <dbReference type="RefSeq" id="XP_051860069.1"/>
    </source>
</evidence>
<dbReference type="InterPro" id="IPR023796">
    <property type="entry name" value="Serpin_dom"/>
</dbReference>